<comment type="cofactor">
    <cofactor evidence="1">
        <name>Mg(2+)</name>
        <dbReference type="ChEBI" id="CHEBI:18420"/>
    </cofactor>
</comment>
<keyword evidence="11 15" id="KW-0520">NAD</keyword>
<evidence type="ECO:0000259" key="16">
    <source>
        <dbReference type="PROSITE" id="PS50172"/>
    </source>
</evidence>
<evidence type="ECO:0000256" key="1">
    <source>
        <dbReference type="ARBA" id="ARBA00001946"/>
    </source>
</evidence>
<dbReference type="Gene3D" id="2.40.50.140">
    <property type="entry name" value="Nucleic acid-binding proteins"/>
    <property type="match status" value="1"/>
</dbReference>
<evidence type="ECO:0000256" key="12">
    <source>
        <dbReference type="ARBA" id="ARBA00023204"/>
    </source>
</evidence>
<dbReference type="SUPFAM" id="SSF50249">
    <property type="entry name" value="Nucleic acid-binding proteins"/>
    <property type="match status" value="1"/>
</dbReference>
<dbReference type="PROSITE" id="PS01056">
    <property type="entry name" value="DNA_LIGASE_N2"/>
    <property type="match status" value="1"/>
</dbReference>
<evidence type="ECO:0000256" key="15">
    <source>
        <dbReference type="RuleBase" id="RU000618"/>
    </source>
</evidence>
<dbReference type="HAMAP" id="MF_01588">
    <property type="entry name" value="DNA_ligase_A"/>
    <property type="match status" value="1"/>
</dbReference>
<organism evidence="17">
    <name type="scientific">Caldithrix abyssi</name>
    <dbReference type="NCBI Taxonomy" id="187145"/>
    <lineage>
        <taxon>Bacteria</taxon>
        <taxon>Pseudomonadati</taxon>
        <taxon>Calditrichota</taxon>
        <taxon>Calditrichia</taxon>
        <taxon>Calditrichales</taxon>
        <taxon>Calditrichaceae</taxon>
        <taxon>Caldithrix</taxon>
    </lineage>
</organism>
<dbReference type="SUPFAM" id="SSF56091">
    <property type="entry name" value="DNA ligase/mRNA capping enzyme, catalytic domain"/>
    <property type="match status" value="1"/>
</dbReference>
<dbReference type="NCBIfam" id="TIGR00575">
    <property type="entry name" value="dnlj"/>
    <property type="match status" value="1"/>
</dbReference>
<dbReference type="SMART" id="SM00292">
    <property type="entry name" value="BRCT"/>
    <property type="match status" value="1"/>
</dbReference>
<dbReference type="FunFam" id="2.40.50.140:FF:000012">
    <property type="entry name" value="DNA ligase"/>
    <property type="match status" value="1"/>
</dbReference>
<dbReference type="InterPro" id="IPR003583">
    <property type="entry name" value="Hlx-hairpin-Hlx_DNA-bd_motif"/>
</dbReference>
<dbReference type="SUPFAM" id="SSF52113">
    <property type="entry name" value="BRCT domain"/>
    <property type="match status" value="1"/>
</dbReference>
<evidence type="ECO:0000256" key="9">
    <source>
        <dbReference type="ARBA" id="ARBA00022833"/>
    </source>
</evidence>
<comment type="function">
    <text evidence="2">DNA ligase that catalyzes the formation of phosphodiester linkages between 5'-phosphoryl and 3'-hydroxyl groups in double-stranded DNA using NAD as a coenzyme and as the energy source for the reaction. It is essential for DNA replication and repair of damaged DNA.</text>
</comment>
<evidence type="ECO:0000256" key="10">
    <source>
        <dbReference type="ARBA" id="ARBA00022842"/>
    </source>
</evidence>
<dbReference type="InterPro" id="IPR036420">
    <property type="entry name" value="BRCT_dom_sf"/>
</dbReference>
<dbReference type="PROSITE" id="PS01055">
    <property type="entry name" value="DNA_LIGASE_N1"/>
    <property type="match status" value="1"/>
</dbReference>
<dbReference type="InterPro" id="IPR033136">
    <property type="entry name" value="DNA_ligase_CS"/>
</dbReference>
<dbReference type="InterPro" id="IPR001679">
    <property type="entry name" value="DNA_ligase"/>
</dbReference>
<dbReference type="CDD" id="cd17748">
    <property type="entry name" value="BRCT_DNA_ligase_like"/>
    <property type="match status" value="1"/>
</dbReference>
<evidence type="ECO:0000256" key="6">
    <source>
        <dbReference type="ARBA" id="ARBA00022705"/>
    </source>
</evidence>
<dbReference type="GO" id="GO:0006281">
    <property type="term" value="P:DNA repair"/>
    <property type="evidence" value="ECO:0007669"/>
    <property type="project" value="UniProtKB-KW"/>
</dbReference>
<dbReference type="EMBL" id="DROD01000113">
    <property type="protein sequence ID" value="HHJ51864.1"/>
    <property type="molecule type" value="Genomic_DNA"/>
</dbReference>
<evidence type="ECO:0000256" key="7">
    <source>
        <dbReference type="ARBA" id="ARBA00022723"/>
    </source>
</evidence>
<dbReference type="AlphaFoldDB" id="A0A7V5UE59"/>
<dbReference type="FunFam" id="1.10.150.20:FF:000007">
    <property type="entry name" value="DNA ligase"/>
    <property type="match status" value="1"/>
</dbReference>
<dbReference type="GO" id="GO:0046872">
    <property type="term" value="F:metal ion binding"/>
    <property type="evidence" value="ECO:0007669"/>
    <property type="project" value="UniProtKB-KW"/>
</dbReference>
<dbReference type="Gene3D" id="1.10.287.610">
    <property type="entry name" value="Helix hairpin bin"/>
    <property type="match status" value="1"/>
</dbReference>
<dbReference type="InterPro" id="IPR041663">
    <property type="entry name" value="DisA/LigA_HHH"/>
</dbReference>
<comment type="catalytic activity">
    <reaction evidence="13 15">
        <text>NAD(+) + (deoxyribonucleotide)n-3'-hydroxyl + 5'-phospho-(deoxyribonucleotide)m = (deoxyribonucleotide)n+m + AMP + beta-nicotinamide D-nucleotide.</text>
        <dbReference type="EC" id="6.5.1.2"/>
    </reaction>
</comment>
<protein>
    <recommendedName>
        <fullName evidence="4 15">DNA ligase</fullName>
        <ecNumber evidence="3 15">6.5.1.2</ecNumber>
    </recommendedName>
</protein>
<evidence type="ECO:0000256" key="4">
    <source>
        <dbReference type="ARBA" id="ARBA00013308"/>
    </source>
</evidence>
<dbReference type="InterPro" id="IPR004150">
    <property type="entry name" value="NAD_DNA_ligase_OB"/>
</dbReference>
<accession>A0A7V5UE59</accession>
<proteinExistence type="inferred from homology"/>
<dbReference type="InterPro" id="IPR004149">
    <property type="entry name" value="Znf_DNAligase_C4"/>
</dbReference>
<dbReference type="Gene3D" id="3.40.50.10190">
    <property type="entry name" value="BRCT domain"/>
    <property type="match status" value="1"/>
</dbReference>
<keyword evidence="10" id="KW-0460">Magnesium</keyword>
<dbReference type="PANTHER" id="PTHR23389:SF9">
    <property type="entry name" value="DNA LIGASE"/>
    <property type="match status" value="1"/>
</dbReference>
<feature type="domain" description="BRCT" evidence="16">
    <location>
        <begin position="587"/>
        <end position="666"/>
    </location>
</feature>
<evidence type="ECO:0000256" key="2">
    <source>
        <dbReference type="ARBA" id="ARBA00004067"/>
    </source>
</evidence>
<comment type="caution">
    <text evidence="17">The sequence shown here is derived from an EMBL/GenBank/DDBJ whole genome shotgun (WGS) entry which is preliminary data.</text>
</comment>
<dbReference type="Pfam" id="PF12826">
    <property type="entry name" value="HHH_2"/>
    <property type="match status" value="1"/>
</dbReference>
<dbReference type="GO" id="GO:0006260">
    <property type="term" value="P:DNA replication"/>
    <property type="evidence" value="ECO:0007669"/>
    <property type="project" value="UniProtKB-KW"/>
</dbReference>
<evidence type="ECO:0000256" key="13">
    <source>
        <dbReference type="ARBA" id="ARBA00034005"/>
    </source>
</evidence>
<dbReference type="PIRSF" id="PIRSF001604">
    <property type="entry name" value="LigA"/>
    <property type="match status" value="1"/>
</dbReference>
<evidence type="ECO:0000256" key="5">
    <source>
        <dbReference type="ARBA" id="ARBA00022598"/>
    </source>
</evidence>
<dbReference type="Pfam" id="PF00533">
    <property type="entry name" value="BRCT"/>
    <property type="match status" value="1"/>
</dbReference>
<dbReference type="PROSITE" id="PS50172">
    <property type="entry name" value="BRCT"/>
    <property type="match status" value="1"/>
</dbReference>
<evidence type="ECO:0000256" key="3">
    <source>
        <dbReference type="ARBA" id="ARBA00012722"/>
    </source>
</evidence>
<keyword evidence="6 15" id="KW-0235">DNA replication</keyword>
<dbReference type="GO" id="GO:0003911">
    <property type="term" value="F:DNA ligase (NAD+) activity"/>
    <property type="evidence" value="ECO:0007669"/>
    <property type="project" value="UniProtKB-EC"/>
</dbReference>
<dbReference type="SUPFAM" id="SSF47781">
    <property type="entry name" value="RuvA domain 2-like"/>
    <property type="match status" value="1"/>
</dbReference>
<feature type="non-terminal residue" evidence="17">
    <location>
        <position position="1"/>
    </location>
</feature>
<dbReference type="FunFam" id="1.10.150.20:FF:000006">
    <property type="entry name" value="DNA ligase"/>
    <property type="match status" value="1"/>
</dbReference>
<dbReference type="NCBIfam" id="NF005932">
    <property type="entry name" value="PRK07956.1"/>
    <property type="match status" value="1"/>
</dbReference>
<dbReference type="InterPro" id="IPR001357">
    <property type="entry name" value="BRCT_dom"/>
</dbReference>
<dbReference type="Gene3D" id="3.30.470.30">
    <property type="entry name" value="DNA ligase/mRNA capping enzyme"/>
    <property type="match status" value="1"/>
</dbReference>
<keyword evidence="5 15" id="KW-0436">Ligase</keyword>
<comment type="similarity">
    <text evidence="14">Belongs to the NAD-dependent DNA ligase family. LigA subfamily.</text>
</comment>
<evidence type="ECO:0000256" key="8">
    <source>
        <dbReference type="ARBA" id="ARBA00022763"/>
    </source>
</evidence>
<dbReference type="FunFam" id="1.10.287.610:FF:000002">
    <property type="entry name" value="DNA ligase"/>
    <property type="match status" value="1"/>
</dbReference>
<evidence type="ECO:0000256" key="11">
    <source>
        <dbReference type="ARBA" id="ARBA00023027"/>
    </source>
</evidence>
<dbReference type="FunFam" id="3.30.470.30:FF:000001">
    <property type="entry name" value="DNA ligase"/>
    <property type="match status" value="1"/>
</dbReference>
<dbReference type="SMART" id="SM00278">
    <property type="entry name" value="HhH1"/>
    <property type="match status" value="3"/>
</dbReference>
<sequence>VKTRIEELRKKIRQYDYEYYVLAQPSVSDFEYDLLMKELEELERQHPELITPDSPTQRVSGEPTKEFPTVQHRYPMLSLANTYNDQEFLEFDQRVRSGLPPGAKVEYVAELKIDGVAVSLLYENGLLIRGATRGDGFQGDDITNNIRTIRSVPLKIMVEDEFPASFEVRGEVYLPKESFEAINRRRAQEGENLFANPRNAAAGTLKLQDARQVAERRLELFTYYYFTEERTFLRPTHLENLELLKRFGFPVNPHFRLCRDIQQVLEYVREWEEKRDQLPYEIDGVVVKVNSLEQQNILGATAKSPRWAIAFKFKAQQAESRIKKVTWQVGRTGIVTPVAELEPVQLAGTTVSRATLHNPDEIERKDIREGDYVFVEKGGDIIPKVVAVNLKKRTSDIKPLEIPKVCPVCGTKLVRVEGEAALRCPNETCPEQVMRRIEHFASRDAMDIEGLGTALVQSLVQNGLLKDVADIYRLNAEDVAALERMGDKSAQNLMEAIERSKSKPFDRFIFALGIPYIGSTAAKILARKFPSIQALQNATREQLEQVDGIGEKMAQSIVEFFRDPKNKKLIERLRQEGLTMEAATEAASGDTLEGKTFVLTGTLPDLSRKEASELIEQHGGKVSSSVSKNTGFVVAGENPGSKLEKAKKLGVPIIDQAELLKMIKGE</sequence>
<dbReference type="Gene3D" id="6.20.10.30">
    <property type="match status" value="1"/>
</dbReference>
<dbReference type="PANTHER" id="PTHR23389">
    <property type="entry name" value="CHROMOSOME TRANSMISSION FIDELITY FACTOR 18"/>
    <property type="match status" value="1"/>
</dbReference>
<dbReference type="SMART" id="SM00532">
    <property type="entry name" value="LIGANc"/>
    <property type="match status" value="1"/>
</dbReference>
<dbReference type="GO" id="GO:0003677">
    <property type="term" value="F:DNA binding"/>
    <property type="evidence" value="ECO:0007669"/>
    <property type="project" value="InterPro"/>
</dbReference>
<dbReference type="EC" id="6.5.1.2" evidence="3 15"/>
<dbReference type="Proteomes" id="UP000886124">
    <property type="component" value="Unassembled WGS sequence"/>
</dbReference>
<evidence type="ECO:0000256" key="14">
    <source>
        <dbReference type="ARBA" id="ARBA00060881"/>
    </source>
</evidence>
<dbReference type="Pfam" id="PF01653">
    <property type="entry name" value="DNA_ligase_aden"/>
    <property type="match status" value="1"/>
</dbReference>
<keyword evidence="8 15" id="KW-0227">DNA damage</keyword>
<keyword evidence="7" id="KW-0479">Metal-binding</keyword>
<keyword evidence="12 15" id="KW-0234">DNA repair</keyword>
<dbReference type="InterPro" id="IPR012340">
    <property type="entry name" value="NA-bd_OB-fold"/>
</dbReference>
<reference evidence="17" key="1">
    <citation type="journal article" date="2020" name="mSystems">
        <title>Genome- and Community-Level Interaction Insights into Carbon Utilization and Element Cycling Functions of Hydrothermarchaeota in Hydrothermal Sediment.</title>
        <authorList>
            <person name="Zhou Z."/>
            <person name="Liu Y."/>
            <person name="Xu W."/>
            <person name="Pan J."/>
            <person name="Luo Z.H."/>
            <person name="Li M."/>
        </authorList>
    </citation>
    <scope>NUCLEOTIDE SEQUENCE [LARGE SCALE GENOMIC DNA]</scope>
    <source>
        <strain evidence="17">HyVt-527</strain>
    </source>
</reference>
<dbReference type="InterPro" id="IPR013839">
    <property type="entry name" value="DNAligase_adenylation"/>
</dbReference>
<name>A0A7V5UE59_CALAY</name>
<dbReference type="InterPro" id="IPR013840">
    <property type="entry name" value="DNAligase_N"/>
</dbReference>
<evidence type="ECO:0000313" key="17">
    <source>
        <dbReference type="EMBL" id="HHJ51864.1"/>
    </source>
</evidence>
<dbReference type="Pfam" id="PF03120">
    <property type="entry name" value="OB_DNA_ligase"/>
    <property type="match status" value="1"/>
</dbReference>
<dbReference type="InterPro" id="IPR018239">
    <property type="entry name" value="DNA_ligase_AS"/>
</dbReference>
<keyword evidence="9" id="KW-0862">Zinc</keyword>
<dbReference type="Pfam" id="PF14520">
    <property type="entry name" value="HHH_5"/>
    <property type="match status" value="1"/>
</dbReference>
<dbReference type="CDD" id="cd00114">
    <property type="entry name" value="LIGANc"/>
    <property type="match status" value="1"/>
</dbReference>
<dbReference type="Pfam" id="PF03119">
    <property type="entry name" value="DNA_ligase_ZBD"/>
    <property type="match status" value="1"/>
</dbReference>
<gene>
    <name evidence="17" type="primary">ligA</name>
    <name evidence="17" type="ORF">ENJ89_01605</name>
</gene>
<dbReference type="InterPro" id="IPR010994">
    <property type="entry name" value="RuvA_2-like"/>
</dbReference>
<dbReference type="Gene3D" id="1.10.150.20">
    <property type="entry name" value="5' to 3' exonuclease, C-terminal subdomain"/>
    <property type="match status" value="2"/>
</dbReference>